<dbReference type="SMART" id="SM00382">
    <property type="entry name" value="AAA"/>
    <property type="match status" value="2"/>
</dbReference>
<dbReference type="Gene3D" id="3.40.50.300">
    <property type="entry name" value="P-loop containing nucleotide triphosphate hydrolases"/>
    <property type="match status" value="3"/>
</dbReference>
<keyword evidence="10" id="KW-1185">Reference proteome</keyword>
<keyword evidence="2 7" id="KW-0677">Repeat</keyword>
<evidence type="ECO:0000256" key="5">
    <source>
        <dbReference type="ARBA" id="ARBA00023186"/>
    </source>
</evidence>
<dbReference type="Pfam" id="PF02861">
    <property type="entry name" value="Clp_N"/>
    <property type="match status" value="1"/>
</dbReference>
<keyword evidence="5" id="KW-0143">Chaperone</keyword>
<dbReference type="FunFam" id="3.40.50.300:FF:000025">
    <property type="entry name" value="ATP-dependent Clp protease subunit"/>
    <property type="match status" value="1"/>
</dbReference>
<evidence type="ECO:0000256" key="3">
    <source>
        <dbReference type="ARBA" id="ARBA00022741"/>
    </source>
</evidence>
<gene>
    <name evidence="9" type="primary">tssH</name>
    <name evidence="9" type="ORF">D1Y85_01825</name>
</gene>
<dbReference type="NCBIfam" id="TIGR03345">
    <property type="entry name" value="VI_ClpV1"/>
    <property type="match status" value="1"/>
</dbReference>
<dbReference type="CDD" id="cd00009">
    <property type="entry name" value="AAA"/>
    <property type="match status" value="1"/>
</dbReference>
<protein>
    <submittedName>
        <fullName evidence="9">Type VI secretion system ATPase TssH</fullName>
    </submittedName>
</protein>
<dbReference type="GO" id="GO:0005524">
    <property type="term" value="F:ATP binding"/>
    <property type="evidence" value="ECO:0007669"/>
    <property type="project" value="UniProtKB-KW"/>
</dbReference>
<dbReference type="Pfam" id="PF07724">
    <property type="entry name" value="AAA_2"/>
    <property type="match status" value="1"/>
</dbReference>
<dbReference type="PRINTS" id="PR00300">
    <property type="entry name" value="CLPPROTEASEA"/>
</dbReference>
<dbReference type="SMART" id="SM01086">
    <property type="entry name" value="ClpB_D2-small"/>
    <property type="match status" value="1"/>
</dbReference>
<dbReference type="FunFam" id="3.40.50.300:FF:000010">
    <property type="entry name" value="Chaperone clpB 1, putative"/>
    <property type="match status" value="1"/>
</dbReference>
<dbReference type="Pfam" id="PF10431">
    <property type="entry name" value="ClpB_D2-small"/>
    <property type="match status" value="1"/>
</dbReference>
<dbReference type="InterPro" id="IPR050130">
    <property type="entry name" value="ClpA_ClpB"/>
</dbReference>
<dbReference type="Proteomes" id="UP000272778">
    <property type="component" value="Unassembled WGS sequence"/>
</dbReference>
<dbReference type="CDD" id="cd19499">
    <property type="entry name" value="RecA-like_ClpB_Hsp104-like"/>
    <property type="match status" value="1"/>
</dbReference>
<evidence type="ECO:0000259" key="8">
    <source>
        <dbReference type="PROSITE" id="PS51903"/>
    </source>
</evidence>
<reference evidence="9 10" key="1">
    <citation type="submission" date="2018-11" db="EMBL/GenBank/DDBJ databases">
        <title>Paraburkholderia sp. DHOA04, isolated from soil.</title>
        <authorList>
            <person name="Gao Z.-H."/>
            <person name="Qiu L.-H."/>
            <person name="Fu J.-C."/>
        </authorList>
    </citation>
    <scope>NUCLEOTIDE SEQUENCE [LARGE SCALE GENOMIC DNA]</scope>
    <source>
        <strain evidence="9 10">DHOA04</strain>
    </source>
</reference>
<dbReference type="InterPro" id="IPR017729">
    <property type="entry name" value="ATPase_T6SS_ClpV1"/>
</dbReference>
<dbReference type="EMBL" id="RQIS01000001">
    <property type="protein sequence ID" value="RQH09904.1"/>
    <property type="molecule type" value="Genomic_DNA"/>
</dbReference>
<evidence type="ECO:0000313" key="10">
    <source>
        <dbReference type="Proteomes" id="UP000272778"/>
    </source>
</evidence>
<dbReference type="InterPro" id="IPR041546">
    <property type="entry name" value="ClpA/ClpB_AAA_lid"/>
</dbReference>
<dbReference type="GO" id="GO:0016887">
    <property type="term" value="F:ATP hydrolysis activity"/>
    <property type="evidence" value="ECO:0007669"/>
    <property type="project" value="InterPro"/>
</dbReference>
<proteinExistence type="inferred from homology"/>
<evidence type="ECO:0000256" key="1">
    <source>
        <dbReference type="ARBA" id="ARBA00008675"/>
    </source>
</evidence>
<dbReference type="PROSITE" id="PS51903">
    <property type="entry name" value="CLP_R"/>
    <property type="match status" value="1"/>
</dbReference>
<evidence type="ECO:0000256" key="7">
    <source>
        <dbReference type="PROSITE-ProRule" id="PRU01251"/>
    </source>
</evidence>
<dbReference type="InterPro" id="IPR004176">
    <property type="entry name" value="Clp_R_N"/>
</dbReference>
<dbReference type="Pfam" id="PF00004">
    <property type="entry name" value="AAA"/>
    <property type="match status" value="1"/>
</dbReference>
<dbReference type="RefSeq" id="WP_124149301.1">
    <property type="nucleotide sequence ID" value="NZ_RQIS01000001.1"/>
</dbReference>
<organism evidence="9 10">
    <name type="scientific">Paraburkholderia dinghuensis</name>
    <dbReference type="NCBI Taxonomy" id="2305225"/>
    <lineage>
        <taxon>Bacteria</taxon>
        <taxon>Pseudomonadati</taxon>
        <taxon>Pseudomonadota</taxon>
        <taxon>Betaproteobacteria</taxon>
        <taxon>Burkholderiales</taxon>
        <taxon>Burkholderiaceae</taxon>
        <taxon>Paraburkholderia</taxon>
    </lineage>
</organism>
<dbReference type="GO" id="GO:0005737">
    <property type="term" value="C:cytoplasm"/>
    <property type="evidence" value="ECO:0007669"/>
    <property type="project" value="TreeGrafter"/>
</dbReference>
<accession>A0A3N6N135</accession>
<dbReference type="InterPro" id="IPR001270">
    <property type="entry name" value="ClpA/B"/>
</dbReference>
<evidence type="ECO:0000313" key="9">
    <source>
        <dbReference type="EMBL" id="RQH09904.1"/>
    </source>
</evidence>
<dbReference type="PANTHER" id="PTHR11638:SF184">
    <property type="entry name" value="ATPASE WITH CHAPERONE ACTIVITY"/>
    <property type="match status" value="1"/>
</dbReference>
<dbReference type="GO" id="GO:0034605">
    <property type="term" value="P:cellular response to heat"/>
    <property type="evidence" value="ECO:0007669"/>
    <property type="project" value="TreeGrafter"/>
</dbReference>
<comment type="function">
    <text evidence="6">Part of a stress-induced multi-chaperone system, it is involved in the recovery of the cell from heat-induced damage, in cooperation with DnaK, DnaJ and GrpE. Acts before DnaK, in the processing of protein aggregates. Protein binding stimulates the ATPase activity; ATP hydrolysis unfolds the denatured protein aggregates, which probably helps expose new hydrophobic binding sites on the surface of ClpB-bound aggregates, contributing to the solubilization and refolding of denatured protein aggregates by DnaK.</text>
</comment>
<dbReference type="SUPFAM" id="SSF52540">
    <property type="entry name" value="P-loop containing nucleoside triphosphate hydrolases"/>
    <property type="match status" value="2"/>
</dbReference>
<keyword evidence="3" id="KW-0547">Nucleotide-binding</keyword>
<dbReference type="Gene3D" id="1.10.1780.10">
    <property type="entry name" value="Clp, N-terminal domain"/>
    <property type="match status" value="1"/>
</dbReference>
<feature type="domain" description="Clp R" evidence="8">
    <location>
        <begin position="9"/>
        <end position="150"/>
    </location>
</feature>
<evidence type="ECO:0000256" key="6">
    <source>
        <dbReference type="ARBA" id="ARBA00025613"/>
    </source>
</evidence>
<dbReference type="InterPro" id="IPR018368">
    <property type="entry name" value="ClpA/B_CS1"/>
</dbReference>
<evidence type="ECO:0000256" key="4">
    <source>
        <dbReference type="ARBA" id="ARBA00022840"/>
    </source>
</evidence>
<dbReference type="PROSITE" id="PS00870">
    <property type="entry name" value="CLPAB_1"/>
    <property type="match status" value="1"/>
</dbReference>
<sequence>MSTPLKTLIAKLDTTCRLATERAASVCLSRGHYEVELEHVLLALLDESASDLACVLRASRVDAHALRADLERELQRLKTGNTRTPVFSPHLIALFEQAWLIASLDSATGRIRSGHLLLALLNAPDLAQFAQRMSSRFAEVPVADLKHRFDEVTEGSIEAMPLEGANEPVRGAGTDASGAFAAQSKTPALDTYTTDLTQRAREGEVDPVIGREAEIRQTIDILMRRRQNNPILTGEPGVGKTAVVEGLALRIAAGDVPDPLRSVALRVLDMGLLQAGASVKGEFENRLKSVIDEVKQSTQPIVLFIDEAHTIIGAGGQAGQNDAANLLKPALARGELRTIAATTWSEYKRYFEKDAALSRRFQVVKVEEPDETLAAAMLRGMMGVMERHFNVRILDEAITEAVRLSHRYISARQLPDKAVSVLDTACAKVALAQGATPGAIDDVKKCIERIEAEIASLARESLHGAVHDERLAGLREQRAAAGRDLAANEARYAEERELVARITHLRGEIDAAREEGTSSERMREADAARAAMPPLIARLHSLQSDAPMVPLQVDAQVVAEIVASWTGIPLGRMVKDEINTVLNLRSLLAERVIGQEHALEAIAQRVRTAGANLEDPNKPRGVFMFVGPSGVGKTETALALAEILYGGERKLVTINMSEYQEAHSVSGLKGSPPGYVGYGEGGVLTEAVRRNPYSVVLLDEVEKAHPDVLEMFFQVFDKGTMDDAEGRAIDFRNTLIILTSNVGSAAVMQACLNKADDERPDAQTLADLLRPQLYKAFKPAFLGRMKVVPYYTISDDVLAEIIALKLERIRRRIGANHGATFEWDDTLVDAVLARCTEVDSGARNVDHILTGTLLPELAQRILERIAQGTSITRVGVRANDADEFEYTVE</sequence>
<dbReference type="InterPro" id="IPR036628">
    <property type="entry name" value="Clp_N_dom_sf"/>
</dbReference>
<dbReference type="OrthoDB" id="9803641at2"/>
<dbReference type="PANTHER" id="PTHR11638">
    <property type="entry name" value="ATP-DEPENDENT CLP PROTEASE"/>
    <property type="match status" value="1"/>
</dbReference>
<comment type="similarity">
    <text evidence="1">Belongs to the ClpA/ClpB family.</text>
</comment>
<dbReference type="InterPro" id="IPR019489">
    <property type="entry name" value="Clp_ATPase_C"/>
</dbReference>
<comment type="caution">
    <text evidence="9">The sequence shown here is derived from an EMBL/GenBank/DDBJ whole genome shotgun (WGS) entry which is preliminary data.</text>
</comment>
<evidence type="ECO:0000256" key="2">
    <source>
        <dbReference type="ARBA" id="ARBA00022737"/>
    </source>
</evidence>
<name>A0A3N6N135_9BURK</name>
<dbReference type="Gene3D" id="1.10.8.60">
    <property type="match status" value="1"/>
</dbReference>
<dbReference type="InterPro" id="IPR003959">
    <property type="entry name" value="ATPase_AAA_core"/>
</dbReference>
<dbReference type="AlphaFoldDB" id="A0A3N6N135"/>
<dbReference type="Pfam" id="PF17871">
    <property type="entry name" value="AAA_lid_9"/>
    <property type="match status" value="1"/>
</dbReference>
<dbReference type="InterPro" id="IPR027417">
    <property type="entry name" value="P-loop_NTPase"/>
</dbReference>
<dbReference type="InterPro" id="IPR003593">
    <property type="entry name" value="AAA+_ATPase"/>
</dbReference>
<keyword evidence="4" id="KW-0067">ATP-binding</keyword>
<dbReference type="SUPFAM" id="SSF81923">
    <property type="entry name" value="Double Clp-N motif"/>
    <property type="match status" value="1"/>
</dbReference>